<dbReference type="Proteomes" id="UP000726170">
    <property type="component" value="Unassembled WGS sequence"/>
</dbReference>
<gene>
    <name evidence="9" type="ORF">KQI86_10985</name>
</gene>
<keyword evidence="4 8" id="KW-1003">Cell membrane</keyword>
<evidence type="ECO:0000256" key="6">
    <source>
        <dbReference type="ARBA" id="ARBA00022989"/>
    </source>
</evidence>
<organism evidence="9 10">
    <name type="scientific">Clostridium mobile</name>
    <dbReference type="NCBI Taxonomy" id="2841512"/>
    <lineage>
        <taxon>Bacteria</taxon>
        <taxon>Bacillati</taxon>
        <taxon>Bacillota</taxon>
        <taxon>Clostridia</taxon>
        <taxon>Eubacteriales</taxon>
        <taxon>Clostridiaceae</taxon>
        <taxon>Clostridium</taxon>
    </lineage>
</organism>
<comment type="subcellular location">
    <subcellularLocation>
        <location evidence="1 8">Cell membrane</location>
        <topology evidence="1 8">Multi-pass membrane protein</topology>
    </subcellularLocation>
</comment>
<feature type="transmembrane region" description="Helical" evidence="8">
    <location>
        <begin position="130"/>
        <end position="151"/>
    </location>
</feature>
<evidence type="ECO:0000313" key="10">
    <source>
        <dbReference type="Proteomes" id="UP000726170"/>
    </source>
</evidence>
<dbReference type="PANTHER" id="PTHR30003:SF0">
    <property type="entry name" value="GLYCOLATE PERMEASE GLCA-RELATED"/>
    <property type="match status" value="1"/>
</dbReference>
<feature type="transmembrane region" description="Helical" evidence="8">
    <location>
        <begin position="105"/>
        <end position="124"/>
    </location>
</feature>
<accession>A0ABS6EI20</accession>
<feature type="transmembrane region" description="Helical" evidence="8">
    <location>
        <begin position="242"/>
        <end position="260"/>
    </location>
</feature>
<comment type="similarity">
    <text evidence="2 8">Belongs to the lactate permease family.</text>
</comment>
<feature type="transmembrane region" description="Helical" evidence="8">
    <location>
        <begin position="31"/>
        <end position="49"/>
    </location>
</feature>
<keyword evidence="10" id="KW-1185">Reference proteome</keyword>
<evidence type="ECO:0000313" key="9">
    <source>
        <dbReference type="EMBL" id="MBU5484860.1"/>
    </source>
</evidence>
<dbReference type="Pfam" id="PF02652">
    <property type="entry name" value="Lactate_perm"/>
    <property type="match status" value="1"/>
</dbReference>
<feature type="transmembrane region" description="Helical" evidence="8">
    <location>
        <begin position="367"/>
        <end position="385"/>
    </location>
</feature>
<dbReference type="EMBL" id="JAHLQF010000002">
    <property type="protein sequence ID" value="MBU5484860.1"/>
    <property type="molecule type" value="Genomic_DNA"/>
</dbReference>
<evidence type="ECO:0000256" key="7">
    <source>
        <dbReference type="ARBA" id="ARBA00023136"/>
    </source>
</evidence>
<sequence>MNEYLLFLVALIPIAWLMISLGALKMEGHKTCFLTLLITLILAIVFWKMPALDAVTAALEGVALGLWPIMLVIIAAVFTYNVSVHTKSMELIKKMMINISTDKRILVLILAWGFGGFLEAIAGFGTAVAIPASIMAALGFDPVFAAIICLIANTAPTAFGAIGIPVSTLAQITSLDVNLLSYTVTIFLTPVIILIPIILVMLTEKTIKGIKGVVAITLVSGISFAIPQMFIAKHMGADLPSIVGSVSSMICTIIMAKVFYKEKSSPSDKSITFKSIVLAWLPFILVFLFIIFTSPLFPKVNEFLSTIQTSVYIYTGEGAKPFTFLWLATPGTLIIIATFIGGAIQGAKFKDMFHILMKTFKQMSKSFITILSIVALAKVMGYSGMIKSIATILVQVTGKYYPLISPVIGAMGTFVTGSDTSCNVLFGGLQVEVAKSLNLSPYWLAAANTGGATAGKMISPQSIAVATAATGLVGAEGKILNATFKICIFYVIILGLIAYFAAPLFNII</sequence>
<feature type="transmembrane region" description="Helical" evidence="8">
    <location>
        <begin position="488"/>
        <end position="507"/>
    </location>
</feature>
<keyword evidence="6 8" id="KW-1133">Transmembrane helix</keyword>
<feature type="transmembrane region" description="Helical" evidence="8">
    <location>
        <begin position="180"/>
        <end position="202"/>
    </location>
</feature>
<reference evidence="9 10" key="1">
    <citation type="submission" date="2021-06" db="EMBL/GenBank/DDBJ databases">
        <authorList>
            <person name="Sun Q."/>
            <person name="Li D."/>
        </authorList>
    </citation>
    <scope>NUCLEOTIDE SEQUENCE [LARGE SCALE GENOMIC DNA]</scope>
    <source>
        <strain evidence="9 10">MSJ-11</strain>
    </source>
</reference>
<comment type="caution">
    <text evidence="9">The sequence shown here is derived from an EMBL/GenBank/DDBJ whole genome shotgun (WGS) entry which is preliminary data.</text>
</comment>
<proteinExistence type="inferred from homology"/>
<evidence type="ECO:0000256" key="5">
    <source>
        <dbReference type="ARBA" id="ARBA00022692"/>
    </source>
</evidence>
<keyword evidence="7 8" id="KW-0472">Membrane</keyword>
<feature type="transmembrane region" description="Helical" evidence="8">
    <location>
        <begin position="6"/>
        <end position="24"/>
    </location>
</feature>
<comment type="function">
    <text evidence="8">Uptake of L-lactate across the membrane. Can also transport D-lactate and glycolate.</text>
</comment>
<keyword evidence="3 8" id="KW-0813">Transport</keyword>
<feature type="transmembrane region" description="Helical" evidence="8">
    <location>
        <begin position="61"/>
        <end position="84"/>
    </location>
</feature>
<evidence type="ECO:0000256" key="8">
    <source>
        <dbReference type="RuleBase" id="RU365092"/>
    </source>
</evidence>
<evidence type="ECO:0000256" key="3">
    <source>
        <dbReference type="ARBA" id="ARBA00022448"/>
    </source>
</evidence>
<protein>
    <recommendedName>
        <fullName evidence="8">L-lactate permease</fullName>
    </recommendedName>
</protein>
<dbReference type="PANTHER" id="PTHR30003">
    <property type="entry name" value="L-LACTATE PERMEASE"/>
    <property type="match status" value="1"/>
</dbReference>
<feature type="transmembrane region" description="Helical" evidence="8">
    <location>
        <begin position="158"/>
        <end position="174"/>
    </location>
</feature>
<evidence type="ECO:0000256" key="2">
    <source>
        <dbReference type="ARBA" id="ARBA00010100"/>
    </source>
</evidence>
<name>A0ABS6EI20_9CLOT</name>
<dbReference type="NCBIfam" id="TIGR00795">
    <property type="entry name" value="lctP"/>
    <property type="match status" value="1"/>
</dbReference>
<feature type="transmembrane region" description="Helical" evidence="8">
    <location>
        <begin position="209"/>
        <end position="230"/>
    </location>
</feature>
<dbReference type="RefSeq" id="WP_216439376.1">
    <property type="nucleotide sequence ID" value="NZ_JAHLQF010000002.1"/>
</dbReference>
<feature type="transmembrane region" description="Helical" evidence="8">
    <location>
        <begin position="272"/>
        <end position="292"/>
    </location>
</feature>
<evidence type="ECO:0000256" key="1">
    <source>
        <dbReference type="ARBA" id="ARBA00004651"/>
    </source>
</evidence>
<keyword evidence="5 8" id="KW-0812">Transmembrane</keyword>
<dbReference type="InterPro" id="IPR003804">
    <property type="entry name" value="Lactate_perm"/>
</dbReference>
<feature type="transmembrane region" description="Helical" evidence="8">
    <location>
        <begin position="324"/>
        <end position="346"/>
    </location>
</feature>
<evidence type="ECO:0000256" key="4">
    <source>
        <dbReference type="ARBA" id="ARBA00022475"/>
    </source>
</evidence>